<dbReference type="GO" id="GO:0032357">
    <property type="term" value="F:oxidized purine DNA binding"/>
    <property type="evidence" value="ECO:0007669"/>
    <property type="project" value="TreeGrafter"/>
</dbReference>
<dbReference type="OrthoDB" id="19248at2157"/>
<reference evidence="12 13" key="1">
    <citation type="journal article" date="2012" name="J. Bacteriol.">
        <title>Complete genome sequence of strain 1860, a crenarchaeon of the genus pyrobaculum able to grow with various electron acceptors.</title>
        <authorList>
            <person name="Mardanov A.V."/>
            <person name="Gumerov V.M."/>
            <person name="Slobodkina G.B."/>
            <person name="Beletsky A.V."/>
            <person name="Bonch-Osmolovskaya E.A."/>
            <person name="Ravin N.V."/>
            <person name="Skryabin K.G."/>
        </authorList>
    </citation>
    <scope>NUCLEOTIDE SEQUENCE [LARGE SCALE GENOMIC DNA]</scope>
    <source>
        <strain evidence="12 13">1860</strain>
    </source>
</reference>
<sequence length="231" mass="26498">MTETPPRLRDAETFRRRIIEWYRANGDRGLPWRNTRDAWHILTAALLLRKTTVKQVLEVYEEFIKRFPTPKELAAAHIDEVKSVIRPLGIEHIRATLLKRLAEELVERFGGSVPCDEKALKSLPGVGEYAASEVLLIACNTPRPLLDRNMIRVLERVFGAKSKKKRPHTDRELWELARSIVPDNPELAKEFNFAVLDFARKVCTARAPKCGECPLADMCTYLHTRNTKGRT</sequence>
<evidence type="ECO:0000256" key="4">
    <source>
        <dbReference type="ARBA" id="ARBA00022723"/>
    </source>
</evidence>
<proteinExistence type="inferred from homology"/>
<dbReference type="Pfam" id="PF00730">
    <property type="entry name" value="HhH-GPD"/>
    <property type="match status" value="1"/>
</dbReference>
<dbReference type="GO" id="GO:0046872">
    <property type="term" value="F:metal ion binding"/>
    <property type="evidence" value="ECO:0007669"/>
    <property type="project" value="UniProtKB-KW"/>
</dbReference>
<dbReference type="STRING" id="1104324.P186_1412"/>
<dbReference type="eggNOG" id="arCOG00462">
    <property type="taxonomic scope" value="Archaea"/>
</dbReference>
<dbReference type="InterPro" id="IPR004036">
    <property type="entry name" value="Endonuclease-III-like_CS2"/>
</dbReference>
<evidence type="ECO:0000256" key="5">
    <source>
        <dbReference type="ARBA" id="ARBA00022763"/>
    </source>
</evidence>
<dbReference type="Pfam" id="PF10576">
    <property type="entry name" value="EndIII_4Fe-2S"/>
    <property type="match status" value="1"/>
</dbReference>
<comment type="similarity">
    <text evidence="2">Belongs to the Nth/MutY family.</text>
</comment>
<dbReference type="InterPro" id="IPR003265">
    <property type="entry name" value="HhH-GPD_domain"/>
</dbReference>
<dbReference type="CDD" id="cd00056">
    <property type="entry name" value="ENDO3c"/>
    <property type="match status" value="1"/>
</dbReference>
<keyword evidence="13" id="KW-1185">Reference proteome</keyword>
<dbReference type="InterPro" id="IPR011257">
    <property type="entry name" value="DNA_glycosylase"/>
</dbReference>
<evidence type="ECO:0000256" key="3">
    <source>
        <dbReference type="ARBA" id="ARBA00022485"/>
    </source>
</evidence>
<evidence type="ECO:0000256" key="10">
    <source>
        <dbReference type="ARBA" id="ARBA00023295"/>
    </source>
</evidence>
<dbReference type="Gene3D" id="1.10.1670.10">
    <property type="entry name" value="Helix-hairpin-Helix base-excision DNA repair enzymes (C-terminal)"/>
    <property type="match status" value="1"/>
</dbReference>
<dbReference type="Proteomes" id="UP000005867">
    <property type="component" value="Chromosome"/>
</dbReference>
<comment type="cofactor">
    <cofactor evidence="1">
        <name>[4Fe-4S] cluster</name>
        <dbReference type="ChEBI" id="CHEBI:49883"/>
    </cofactor>
</comment>
<dbReference type="PANTHER" id="PTHR42944:SF1">
    <property type="entry name" value="ADENINE DNA GLYCOSYLASE"/>
    <property type="match status" value="1"/>
</dbReference>
<dbReference type="InterPro" id="IPR044298">
    <property type="entry name" value="MIG/MutY"/>
</dbReference>
<dbReference type="RefSeq" id="WP_014288665.1">
    <property type="nucleotide sequence ID" value="NC_016645.1"/>
</dbReference>
<evidence type="ECO:0000256" key="2">
    <source>
        <dbReference type="ARBA" id="ARBA00008343"/>
    </source>
</evidence>
<evidence type="ECO:0000313" key="13">
    <source>
        <dbReference type="Proteomes" id="UP000005867"/>
    </source>
</evidence>
<gene>
    <name evidence="12" type="ORF">P186_1412</name>
</gene>
<protein>
    <recommendedName>
        <fullName evidence="11">C3H1-type domain-containing protein</fullName>
    </recommendedName>
</protein>
<evidence type="ECO:0000256" key="9">
    <source>
        <dbReference type="ARBA" id="ARBA00023204"/>
    </source>
</evidence>
<dbReference type="GO" id="GO:0006298">
    <property type="term" value="P:mismatch repair"/>
    <property type="evidence" value="ECO:0007669"/>
    <property type="project" value="TreeGrafter"/>
</dbReference>
<keyword evidence="10" id="KW-0326">Glycosidase</keyword>
<dbReference type="GO" id="GO:0035485">
    <property type="term" value="F:adenine/guanine mispair binding"/>
    <property type="evidence" value="ECO:0007669"/>
    <property type="project" value="TreeGrafter"/>
</dbReference>
<dbReference type="BioCyc" id="PSP1104324:GJSN-1389-MONOMER"/>
<dbReference type="GO" id="GO:0051539">
    <property type="term" value="F:4 iron, 4 sulfur cluster binding"/>
    <property type="evidence" value="ECO:0007669"/>
    <property type="project" value="UniProtKB-KW"/>
</dbReference>
<evidence type="ECO:0000256" key="8">
    <source>
        <dbReference type="ARBA" id="ARBA00023014"/>
    </source>
</evidence>
<accession>G7VE66</accession>
<dbReference type="KEGG" id="pyr:P186_1412"/>
<dbReference type="InterPro" id="IPR003651">
    <property type="entry name" value="Endonuclease3_FeS-loop_motif"/>
</dbReference>
<dbReference type="SUPFAM" id="SSF48150">
    <property type="entry name" value="DNA-glycosylase"/>
    <property type="match status" value="1"/>
</dbReference>
<dbReference type="PANTHER" id="PTHR42944">
    <property type="entry name" value="ADENINE DNA GLYCOSYLASE"/>
    <property type="match status" value="1"/>
</dbReference>
<dbReference type="GO" id="GO:0006284">
    <property type="term" value="P:base-excision repair"/>
    <property type="evidence" value="ECO:0007669"/>
    <property type="project" value="InterPro"/>
</dbReference>
<evidence type="ECO:0000313" key="12">
    <source>
        <dbReference type="EMBL" id="AET32839.1"/>
    </source>
</evidence>
<dbReference type="AlphaFoldDB" id="G7VE66"/>
<dbReference type="EMBL" id="CP003098">
    <property type="protein sequence ID" value="AET32839.1"/>
    <property type="molecule type" value="Genomic_DNA"/>
</dbReference>
<evidence type="ECO:0000256" key="1">
    <source>
        <dbReference type="ARBA" id="ARBA00001966"/>
    </source>
</evidence>
<organism evidence="12 13">
    <name type="scientific">Pyrobaculum ferrireducens</name>
    <dbReference type="NCBI Taxonomy" id="1104324"/>
    <lineage>
        <taxon>Archaea</taxon>
        <taxon>Thermoproteota</taxon>
        <taxon>Thermoprotei</taxon>
        <taxon>Thermoproteales</taxon>
        <taxon>Thermoproteaceae</taxon>
        <taxon>Pyrobaculum</taxon>
    </lineage>
</organism>
<dbReference type="PIRSF" id="PIRSF001435">
    <property type="entry name" value="Nth"/>
    <property type="match status" value="1"/>
</dbReference>
<name>G7VE66_9CREN</name>
<keyword evidence="9" id="KW-0234">DNA repair</keyword>
<keyword evidence="6" id="KW-0378">Hydrolase</keyword>
<dbReference type="PROSITE" id="PS50103">
    <property type="entry name" value="ZF_C3H1"/>
    <property type="match status" value="1"/>
</dbReference>
<evidence type="ECO:0000259" key="11">
    <source>
        <dbReference type="PROSITE" id="PS50103"/>
    </source>
</evidence>
<evidence type="ECO:0000256" key="6">
    <source>
        <dbReference type="ARBA" id="ARBA00022801"/>
    </source>
</evidence>
<keyword evidence="8" id="KW-0411">Iron-sulfur</keyword>
<dbReference type="InterPro" id="IPR023170">
    <property type="entry name" value="HhH_base_excis_C"/>
</dbReference>
<dbReference type="GO" id="GO:0034039">
    <property type="term" value="F:8-oxo-7,8-dihydroguanine DNA N-glycosylase activity"/>
    <property type="evidence" value="ECO:0007669"/>
    <property type="project" value="TreeGrafter"/>
</dbReference>
<feature type="domain" description="C3H1-type" evidence="11">
    <location>
        <begin position="197"/>
        <end position="226"/>
    </location>
</feature>
<dbReference type="SMART" id="SM00525">
    <property type="entry name" value="FES"/>
    <property type="match status" value="1"/>
</dbReference>
<keyword evidence="3" id="KW-0004">4Fe-4S</keyword>
<dbReference type="PROSITE" id="PS01155">
    <property type="entry name" value="ENDONUCLEASE_III_2"/>
    <property type="match status" value="1"/>
</dbReference>
<dbReference type="InterPro" id="IPR000571">
    <property type="entry name" value="Znf_CCCH"/>
</dbReference>
<dbReference type="Gene3D" id="1.10.340.30">
    <property type="entry name" value="Hypothetical protein, domain 2"/>
    <property type="match status" value="1"/>
</dbReference>
<keyword evidence="5" id="KW-0227">DNA damage</keyword>
<keyword evidence="4" id="KW-0479">Metal-binding</keyword>
<dbReference type="GeneID" id="11595672"/>
<keyword evidence="7" id="KW-0408">Iron</keyword>
<evidence type="ECO:0000256" key="7">
    <source>
        <dbReference type="ARBA" id="ARBA00023004"/>
    </source>
</evidence>
<dbReference type="GO" id="GO:0000701">
    <property type="term" value="F:purine-specific mismatch base pair DNA N-glycosylase activity"/>
    <property type="evidence" value="ECO:0007669"/>
    <property type="project" value="TreeGrafter"/>
</dbReference>
<dbReference type="HOGENOM" id="CLU_012862_2_1_2"/>
<dbReference type="SMART" id="SM00478">
    <property type="entry name" value="ENDO3c"/>
    <property type="match status" value="1"/>
</dbReference>